<dbReference type="EMBL" id="EQ962659">
    <property type="protein sequence ID" value="EED12808.1"/>
    <property type="molecule type" value="Genomic_DNA"/>
</dbReference>
<dbReference type="Proteomes" id="UP000001745">
    <property type="component" value="Unassembled WGS sequence"/>
</dbReference>
<dbReference type="RefSeq" id="XP_002486919.1">
    <property type="nucleotide sequence ID" value="XM_002486874.1"/>
</dbReference>
<dbReference type="OMA" id="QAHIMEQ"/>
<dbReference type="InterPro" id="IPR004875">
    <property type="entry name" value="DDE_SF_endonuclease_dom"/>
</dbReference>
<evidence type="ECO:0000259" key="2">
    <source>
        <dbReference type="Pfam" id="PF03184"/>
    </source>
</evidence>
<dbReference type="Pfam" id="PF03184">
    <property type="entry name" value="DDE_1"/>
    <property type="match status" value="1"/>
</dbReference>
<dbReference type="VEuPathDB" id="FungiDB:TSTA_053260"/>
<sequence length="182" mass="20806">MDNHTAHLTSDFISYCEENKIIPFAFPPHTPHILQPLHGMPFLHYKRIYRRAINEQAHLGGYFYGKVDFLADIARVRAEALTPRTIRKGFSERGLWTLNPDLIVDRLMAKWEGQMGPDLQGFDGNEEEQNIPSSPTNASFSPPTTAYKLQKALPSDMIPGIRRSLKKIFDESLTQAHIMEQQ</sequence>
<feature type="domain" description="DDE-1" evidence="2">
    <location>
        <begin position="1"/>
        <end position="90"/>
    </location>
</feature>
<evidence type="ECO:0000256" key="1">
    <source>
        <dbReference type="SAM" id="MobiDB-lite"/>
    </source>
</evidence>
<feature type="compositionally biased region" description="Polar residues" evidence="1">
    <location>
        <begin position="130"/>
        <end position="144"/>
    </location>
</feature>
<dbReference type="PhylomeDB" id="B8MQX3"/>
<dbReference type="OrthoDB" id="4324149at2759"/>
<dbReference type="eggNOG" id="KOG3105">
    <property type="taxonomic scope" value="Eukaryota"/>
</dbReference>
<dbReference type="HOGENOM" id="CLU_1482955_0_0_1"/>
<proteinExistence type="predicted"/>
<feature type="region of interest" description="Disordered" evidence="1">
    <location>
        <begin position="121"/>
        <end position="144"/>
    </location>
</feature>
<dbReference type="GO" id="GO:0003676">
    <property type="term" value="F:nucleic acid binding"/>
    <property type="evidence" value="ECO:0007669"/>
    <property type="project" value="InterPro"/>
</dbReference>
<accession>B8MQX3</accession>
<evidence type="ECO:0000313" key="3">
    <source>
        <dbReference type="EMBL" id="EED12808.1"/>
    </source>
</evidence>
<dbReference type="AlphaFoldDB" id="B8MQX3"/>
<dbReference type="InParanoid" id="B8MQX3"/>
<reference evidence="4" key="1">
    <citation type="journal article" date="2015" name="Genome Announc.">
        <title>Genome sequence of the AIDS-associated pathogen Penicillium marneffei (ATCC18224) and its near taxonomic relative Talaromyces stipitatus (ATCC10500).</title>
        <authorList>
            <person name="Nierman W.C."/>
            <person name="Fedorova-Abrams N.D."/>
            <person name="Andrianopoulos A."/>
        </authorList>
    </citation>
    <scope>NUCLEOTIDE SEQUENCE [LARGE SCALE GENOMIC DNA]</scope>
    <source>
        <strain evidence="4">ATCC 10500 / CBS 375.48 / QM 6759 / NRRL 1006</strain>
    </source>
</reference>
<gene>
    <name evidence="3" type="ORF">TSTA_053260</name>
</gene>
<keyword evidence="4" id="KW-1185">Reference proteome</keyword>
<dbReference type="GeneID" id="8098277"/>
<name>B8MQX3_TALSN</name>
<organism evidence="3 4">
    <name type="scientific">Talaromyces stipitatus (strain ATCC 10500 / CBS 375.48 / QM 6759 / NRRL 1006)</name>
    <name type="common">Penicillium stipitatum</name>
    <dbReference type="NCBI Taxonomy" id="441959"/>
    <lineage>
        <taxon>Eukaryota</taxon>
        <taxon>Fungi</taxon>
        <taxon>Dikarya</taxon>
        <taxon>Ascomycota</taxon>
        <taxon>Pezizomycotina</taxon>
        <taxon>Eurotiomycetes</taxon>
        <taxon>Eurotiomycetidae</taxon>
        <taxon>Eurotiales</taxon>
        <taxon>Trichocomaceae</taxon>
        <taxon>Talaromyces</taxon>
        <taxon>Talaromyces sect. Talaromyces</taxon>
    </lineage>
</organism>
<evidence type="ECO:0000313" key="4">
    <source>
        <dbReference type="Proteomes" id="UP000001745"/>
    </source>
</evidence>
<dbReference type="STRING" id="441959.B8MQX3"/>
<protein>
    <recommendedName>
        <fullName evidence="2">DDE-1 domain-containing protein</fullName>
    </recommendedName>
</protein>